<dbReference type="PANTHER" id="PTHR43546:SF9">
    <property type="entry name" value="L-ASCORBATE-6-PHOSPHATE LACTONASE ULAG-RELATED"/>
    <property type="match status" value="1"/>
</dbReference>
<accession>A0A2T7BP81</accession>
<dbReference type="GO" id="GO:0016787">
    <property type="term" value="F:hydrolase activity"/>
    <property type="evidence" value="ECO:0007669"/>
    <property type="project" value="UniProtKB-KW"/>
</dbReference>
<dbReference type="OrthoDB" id="9805728at2"/>
<dbReference type="RefSeq" id="WP_108686120.1">
    <property type="nucleotide sequence ID" value="NZ_QCYK01000001.1"/>
</dbReference>
<dbReference type="SUPFAM" id="SSF56281">
    <property type="entry name" value="Metallo-hydrolase/oxidoreductase"/>
    <property type="match status" value="1"/>
</dbReference>
<reference evidence="3 4" key="1">
    <citation type="submission" date="2018-04" db="EMBL/GenBank/DDBJ databases">
        <title>Chitinophaga fuyangensis sp. nov., isolated from soil in a chemical factory.</title>
        <authorList>
            <person name="Chen K."/>
        </authorList>
    </citation>
    <scope>NUCLEOTIDE SEQUENCE [LARGE SCALE GENOMIC DNA]</scope>
    <source>
        <strain evidence="3 4">LY-1</strain>
    </source>
</reference>
<dbReference type="InterPro" id="IPR001279">
    <property type="entry name" value="Metallo-B-lactamas"/>
</dbReference>
<name>A0A2T7BP81_9BACT</name>
<evidence type="ECO:0000313" key="4">
    <source>
        <dbReference type="Proteomes" id="UP000244450"/>
    </source>
</evidence>
<evidence type="ECO:0000313" key="3">
    <source>
        <dbReference type="EMBL" id="PUZ29483.1"/>
    </source>
</evidence>
<feature type="domain" description="Metallo-beta-lactamase" evidence="2">
    <location>
        <begin position="49"/>
        <end position="214"/>
    </location>
</feature>
<evidence type="ECO:0000256" key="1">
    <source>
        <dbReference type="ARBA" id="ARBA00022801"/>
    </source>
</evidence>
<organism evidence="3 4">
    <name type="scientific">Chitinophaga parva</name>
    <dbReference type="NCBI Taxonomy" id="2169414"/>
    <lineage>
        <taxon>Bacteria</taxon>
        <taxon>Pseudomonadati</taxon>
        <taxon>Bacteroidota</taxon>
        <taxon>Chitinophagia</taxon>
        <taxon>Chitinophagales</taxon>
        <taxon>Chitinophagaceae</taxon>
        <taxon>Chitinophaga</taxon>
    </lineage>
</organism>
<dbReference type="EMBL" id="QCYK01000001">
    <property type="protein sequence ID" value="PUZ29483.1"/>
    <property type="molecule type" value="Genomic_DNA"/>
</dbReference>
<keyword evidence="1" id="KW-0378">Hydrolase</keyword>
<keyword evidence="4" id="KW-1185">Reference proteome</keyword>
<dbReference type="InterPro" id="IPR036866">
    <property type="entry name" value="RibonucZ/Hydroxyglut_hydro"/>
</dbReference>
<gene>
    <name evidence="3" type="ORF">DCC81_08545</name>
</gene>
<dbReference type="Gene3D" id="3.60.15.10">
    <property type="entry name" value="Ribonuclease Z/Hydroxyacylglutathione hydrolase-like"/>
    <property type="match status" value="1"/>
</dbReference>
<protein>
    <recommendedName>
        <fullName evidence="2">Metallo-beta-lactamase domain-containing protein</fullName>
    </recommendedName>
</protein>
<comment type="caution">
    <text evidence="3">The sequence shown here is derived from an EMBL/GenBank/DDBJ whole genome shotgun (WGS) entry which is preliminary data.</text>
</comment>
<dbReference type="PANTHER" id="PTHR43546">
    <property type="entry name" value="UPF0173 METAL-DEPENDENT HYDROLASE MJ1163-RELATED"/>
    <property type="match status" value="1"/>
</dbReference>
<dbReference type="Proteomes" id="UP000244450">
    <property type="component" value="Unassembled WGS sequence"/>
</dbReference>
<dbReference type="AlphaFoldDB" id="A0A2T7BP81"/>
<sequence length="251" mass="27512">MLQLIRHATLRLDMHGLKFLIDPFLATTATYPPIQRTANPVPIPMTPLPIDDAPLQHLVQDATAIIVTHLHIDHWDAAAAAMVPKDKLLLTQPESMATLQAQGFTNVHDLQGYTFGDVALHRTGGRHGTGEVGQRMGPVSGVVFQAPDMRVYVAGDTIWCPEVADVLQIFQPDYVVVNAGAAQFLEGDPITMTTADIVAVTQAVPRAHVIAVHMDTVNHCFLTRELLREFLAEQDLLEQVLVPEDGEEILL</sequence>
<dbReference type="Pfam" id="PF12706">
    <property type="entry name" value="Lactamase_B_2"/>
    <property type="match status" value="1"/>
</dbReference>
<evidence type="ECO:0000259" key="2">
    <source>
        <dbReference type="Pfam" id="PF12706"/>
    </source>
</evidence>
<proteinExistence type="predicted"/>
<dbReference type="InterPro" id="IPR050114">
    <property type="entry name" value="UPF0173_UPF0282_UlaG_hydrolase"/>
</dbReference>